<evidence type="ECO:0000313" key="1">
    <source>
        <dbReference type="EMBL" id="NOU74888.1"/>
    </source>
</evidence>
<protein>
    <submittedName>
        <fullName evidence="1">Uncharacterized protein</fullName>
    </submittedName>
</protein>
<dbReference type="RefSeq" id="WP_171646278.1">
    <property type="nucleotide sequence ID" value="NZ_WHOA01000190.1"/>
</dbReference>
<sequence>MAGRKEITPISWIHEATTAERPLVNHTSLQEIINYYPLERIDKVVAVHLTDTEPYDRVLDSHVTAIKDKIIIGFDFMKINL</sequence>
<organism evidence="1 2">
    <name type="scientific">Paenibacillus phytorum</name>
    <dbReference type="NCBI Taxonomy" id="2654977"/>
    <lineage>
        <taxon>Bacteria</taxon>
        <taxon>Bacillati</taxon>
        <taxon>Bacillota</taxon>
        <taxon>Bacilli</taxon>
        <taxon>Bacillales</taxon>
        <taxon>Paenibacillaceae</taxon>
        <taxon>Paenibacillus</taxon>
    </lineage>
</organism>
<keyword evidence="2" id="KW-1185">Reference proteome</keyword>
<comment type="caution">
    <text evidence="1">The sequence shown here is derived from an EMBL/GenBank/DDBJ whole genome shotgun (WGS) entry which is preliminary data.</text>
</comment>
<evidence type="ECO:0000313" key="2">
    <source>
        <dbReference type="Proteomes" id="UP000616779"/>
    </source>
</evidence>
<reference evidence="1 2" key="1">
    <citation type="submission" date="2019-10" db="EMBL/GenBank/DDBJ databases">
        <title>Description of Paenibacillus terrestris sp. nov.</title>
        <authorList>
            <person name="Carlier A."/>
            <person name="Qi S."/>
        </authorList>
    </citation>
    <scope>NUCLEOTIDE SEQUENCE [LARGE SCALE GENOMIC DNA]</scope>
    <source>
        <strain evidence="1 2">LMG 31458</strain>
    </source>
</reference>
<name>A0ABX1Y4J2_9BACL</name>
<accession>A0ABX1Y4J2</accession>
<proteinExistence type="predicted"/>
<dbReference type="Proteomes" id="UP000616779">
    <property type="component" value="Unassembled WGS sequence"/>
</dbReference>
<gene>
    <name evidence="1" type="ORF">GC098_26460</name>
</gene>
<dbReference type="EMBL" id="WHOA01000190">
    <property type="protein sequence ID" value="NOU74888.1"/>
    <property type="molecule type" value="Genomic_DNA"/>
</dbReference>